<proteinExistence type="predicted"/>
<comment type="caution">
    <text evidence="2">The sequence shown here is derived from an EMBL/GenBank/DDBJ whole genome shotgun (WGS) entry which is preliminary data.</text>
</comment>
<feature type="transmembrane region" description="Helical" evidence="1">
    <location>
        <begin position="159"/>
        <end position="176"/>
    </location>
</feature>
<gene>
    <name evidence="2" type="primary">pgsA</name>
    <name evidence="2" type="ORF">GCM10017567_46340</name>
</gene>
<dbReference type="Pfam" id="PF01066">
    <property type="entry name" value="CDP-OH_P_transf"/>
    <property type="match status" value="1"/>
</dbReference>
<keyword evidence="1" id="KW-1133">Transmembrane helix</keyword>
<dbReference type="Gene3D" id="1.20.120.1760">
    <property type="match status" value="1"/>
</dbReference>
<evidence type="ECO:0000313" key="3">
    <source>
        <dbReference type="Proteomes" id="UP000649955"/>
    </source>
</evidence>
<reference evidence="3" key="1">
    <citation type="journal article" date="2019" name="Int. J. Syst. Evol. Microbiol.">
        <title>The Global Catalogue of Microorganisms (GCM) 10K type strain sequencing project: providing services to taxonomists for standard genome sequencing and annotation.</title>
        <authorList>
            <consortium name="The Broad Institute Genomics Platform"/>
            <consortium name="The Broad Institute Genome Sequencing Center for Infectious Disease"/>
            <person name="Wu L."/>
            <person name="Ma J."/>
        </authorList>
    </citation>
    <scope>NUCLEOTIDE SEQUENCE [LARGE SCALE GENOMIC DNA]</scope>
    <source>
        <strain evidence="3">CGMCC 4.7680</strain>
    </source>
</reference>
<keyword evidence="3" id="KW-1185">Reference proteome</keyword>
<organism evidence="2 3">
    <name type="scientific">Amycolatopsis bullii</name>
    <dbReference type="NCBI Taxonomy" id="941987"/>
    <lineage>
        <taxon>Bacteria</taxon>
        <taxon>Bacillati</taxon>
        <taxon>Actinomycetota</taxon>
        <taxon>Actinomycetes</taxon>
        <taxon>Pseudonocardiales</taxon>
        <taxon>Pseudonocardiaceae</taxon>
        <taxon>Amycolatopsis</taxon>
    </lineage>
</organism>
<name>A0ABQ3KFN5_9PSEU</name>
<dbReference type="RefSeq" id="WP_191313375.1">
    <property type="nucleotide sequence ID" value="NZ_BNAW01000021.1"/>
</dbReference>
<feature type="transmembrane region" description="Helical" evidence="1">
    <location>
        <begin position="103"/>
        <end position="131"/>
    </location>
</feature>
<dbReference type="EMBL" id="BNAW01000021">
    <property type="protein sequence ID" value="GHG22343.1"/>
    <property type="molecule type" value="Genomic_DNA"/>
</dbReference>
<keyword evidence="1" id="KW-0812">Transmembrane</keyword>
<evidence type="ECO:0000313" key="2">
    <source>
        <dbReference type="EMBL" id="GHG22343.1"/>
    </source>
</evidence>
<evidence type="ECO:0000256" key="1">
    <source>
        <dbReference type="SAM" id="Phobius"/>
    </source>
</evidence>
<dbReference type="InterPro" id="IPR043130">
    <property type="entry name" value="CDP-OH_PTrfase_TM_dom"/>
</dbReference>
<protein>
    <submittedName>
        <fullName evidence="2">CDP-diacylglycerol--glycerol-3-phosphate 3-phosphatidyltransferase</fullName>
    </submittedName>
</protein>
<keyword evidence="1" id="KW-0472">Membrane</keyword>
<dbReference type="Proteomes" id="UP000649955">
    <property type="component" value="Unassembled WGS sequence"/>
</dbReference>
<feature type="transmembrane region" description="Helical" evidence="1">
    <location>
        <begin position="39"/>
        <end position="56"/>
    </location>
</feature>
<feature type="transmembrane region" description="Helical" evidence="1">
    <location>
        <begin position="188"/>
        <end position="211"/>
    </location>
</feature>
<dbReference type="InterPro" id="IPR000462">
    <property type="entry name" value="CDP-OH_P_trans"/>
</dbReference>
<accession>A0ABQ3KFN5</accession>
<sequence length="217" mass="21850">MAGWSRAHAHDASGSALAVGWLRAIHLLARPVLGVPPDVLTGCGVLSALAAVWAASPAGDARWLAVAAIVATGVFDGLDGAVALRTGRARPLGAVLDAAADRLTELCFVAVLLVLGAPAGWCAAMAVVLLLHEYVRARAQAAGLRGPGAITVAERPTRLIVPAVAVTGAALAPAGTPWTGWPWGTTCVVLGTGLSLIGLAQLWVGVVRAFGRGGERG</sequence>